<dbReference type="Proteomes" id="UP000095286">
    <property type="component" value="Unplaced"/>
</dbReference>
<evidence type="ECO:0000313" key="1">
    <source>
        <dbReference type="Proteomes" id="UP000095286"/>
    </source>
</evidence>
<accession>A0AC35TK88</accession>
<organism evidence="1 2">
    <name type="scientific">Rhabditophanes sp. KR3021</name>
    <dbReference type="NCBI Taxonomy" id="114890"/>
    <lineage>
        <taxon>Eukaryota</taxon>
        <taxon>Metazoa</taxon>
        <taxon>Ecdysozoa</taxon>
        <taxon>Nematoda</taxon>
        <taxon>Chromadorea</taxon>
        <taxon>Rhabditida</taxon>
        <taxon>Tylenchina</taxon>
        <taxon>Panagrolaimomorpha</taxon>
        <taxon>Strongyloidoidea</taxon>
        <taxon>Alloionematidae</taxon>
        <taxon>Rhabditophanes</taxon>
    </lineage>
</organism>
<sequence length="319" mass="35273">MFGLNTILVLNLVLLINVDSIRIVDHTHTYTKRETDKWCDYLRKARKVHMHPICMESEVQRTTRSLPPQFKAKSRPVVESEESVEVINVEETPESYSELPLCRTPETLVQCKADLNACPKSGQVCYNTDNSMCCQQAMNGLPVSHIHSKSGSCPQPLGISMYRYQDTKVGCWLDGNCPGIQKCCLEPNPVTNSAARICRDPIGLDQNSICNLPLSVGTCSAHRTRFYFDSNAGKCKNFLFSGCGANNNNFQSLASCQANCQSAGKMGSPSCPGDASIGLNCFYSHSDACQTDTDCMGRENTPQPSCCMTKCGYRICYQY</sequence>
<reference evidence="2" key="1">
    <citation type="submission" date="2016-11" db="UniProtKB">
        <authorList>
            <consortium name="WormBaseParasite"/>
        </authorList>
    </citation>
    <scope>IDENTIFICATION</scope>
    <source>
        <strain evidence="2">KR3021</strain>
    </source>
</reference>
<evidence type="ECO:0000313" key="2">
    <source>
        <dbReference type="WBParaSite" id="RSKR_0000158300.1"/>
    </source>
</evidence>
<name>A0AC35TK88_9BILA</name>
<protein>
    <submittedName>
        <fullName evidence="2">BPTI/Kunitz inhibitor domain-containing protein</fullName>
    </submittedName>
</protein>
<proteinExistence type="predicted"/>
<dbReference type="WBParaSite" id="RSKR_0000158300.1">
    <property type="protein sequence ID" value="RSKR_0000158300.1"/>
    <property type="gene ID" value="RSKR_0000158300"/>
</dbReference>